<comment type="caution">
    <text evidence="1">The sequence shown here is derived from an EMBL/GenBank/DDBJ whole genome shotgun (WGS) entry which is preliminary data.</text>
</comment>
<sequence>MGSLGTQTAKAEWPNEYTLKTNEPLGQDCITCVCLSISGRLDPSLLEQKHRELVKNWPVLGGDLITSKFPYHMTTGSRVDFKHRTIDVKLHDATPIDFELAKTEREGSKPIIRPYRTGDGVLGVADLFFDTLSTLNLVVGSLFAIRVTLFEDATIIAFKFSHFFVDGQGCYDIVRQYNDSLWGKELPKGVPPPGIDKKLSEMITGEDTTPVNSPEAGGWEYIRNWCQVGLAGFARIIAQGIYQDYAAKFGLTEPGVEKHIYLPPRFISELQDSCQREIDDLAKGTGEQVRLSKMDVVNAWWTKRIYSSFRDSLSLSMGYAFNFSDRIQKDPSEKYFQGHYFGLYVPLGTVGEMKTQSLAQIALRIRKHVAVAKQPSVIKDNLEYLESIQGQKVIPLPKGGDSEGAPLFSSWNKFSFEKLDFSPALEAGSGTGKVLFNNSRIVLPLNIFWKPKLLFFNDSDGGIWCQSMQLPSHWKGFEDINEYERPTAE</sequence>
<dbReference type="Gene3D" id="3.30.559.10">
    <property type="entry name" value="Chloramphenicol acetyltransferase-like domain"/>
    <property type="match status" value="2"/>
</dbReference>
<gene>
    <name evidence="1" type="ORF">TWF679_006808</name>
</gene>
<accession>A0A6G1MNM7</accession>
<evidence type="ECO:0000313" key="1">
    <source>
        <dbReference type="EMBL" id="KAF3210313.1"/>
    </source>
</evidence>
<dbReference type="Proteomes" id="UP000614610">
    <property type="component" value="Unassembled WGS sequence"/>
</dbReference>
<dbReference type="AlphaFoldDB" id="A0A6G1MNM7"/>
<dbReference type="EMBL" id="WIWT01000038">
    <property type="protein sequence ID" value="KAF3210313.1"/>
    <property type="molecule type" value="Genomic_DNA"/>
</dbReference>
<proteinExistence type="predicted"/>
<dbReference type="InterPro" id="IPR023213">
    <property type="entry name" value="CAT-like_dom_sf"/>
</dbReference>
<organism evidence="1 2">
    <name type="scientific">Orbilia oligospora</name>
    <name type="common">Nematode-trapping fungus</name>
    <name type="synonym">Arthrobotrys oligospora</name>
    <dbReference type="NCBI Taxonomy" id="2813651"/>
    <lineage>
        <taxon>Eukaryota</taxon>
        <taxon>Fungi</taxon>
        <taxon>Dikarya</taxon>
        <taxon>Ascomycota</taxon>
        <taxon>Pezizomycotina</taxon>
        <taxon>Orbiliomycetes</taxon>
        <taxon>Orbiliales</taxon>
        <taxon>Orbiliaceae</taxon>
        <taxon>Orbilia</taxon>
    </lineage>
</organism>
<reference evidence="1" key="1">
    <citation type="submission" date="2019-06" db="EMBL/GenBank/DDBJ databases">
        <authorList>
            <person name="Palmer J.M."/>
        </authorList>
    </citation>
    <scope>NUCLEOTIDE SEQUENCE</scope>
    <source>
        <strain evidence="1">TWF679</strain>
    </source>
</reference>
<dbReference type="OrthoDB" id="21502at2759"/>
<name>A0A6G1MNM7_ORBOL</name>
<protein>
    <submittedName>
        <fullName evidence="1">Uncharacterized protein</fullName>
    </submittedName>
</protein>
<evidence type="ECO:0000313" key="2">
    <source>
        <dbReference type="Proteomes" id="UP000614610"/>
    </source>
</evidence>